<dbReference type="EMBL" id="JAPQKO010000005">
    <property type="protein sequence ID" value="KAJ5161639.1"/>
    <property type="molecule type" value="Genomic_DNA"/>
</dbReference>
<dbReference type="PANTHER" id="PTHR21539:SF0">
    <property type="entry name" value="SAGA-ASSOCIATED FACTOR 29"/>
    <property type="match status" value="1"/>
</dbReference>
<organism evidence="7 8">
    <name type="scientific">Penicillium capsulatum</name>
    <dbReference type="NCBI Taxonomy" id="69766"/>
    <lineage>
        <taxon>Eukaryota</taxon>
        <taxon>Fungi</taxon>
        <taxon>Dikarya</taxon>
        <taxon>Ascomycota</taxon>
        <taxon>Pezizomycotina</taxon>
        <taxon>Eurotiomycetes</taxon>
        <taxon>Eurotiomycetidae</taxon>
        <taxon>Eurotiales</taxon>
        <taxon>Aspergillaceae</taxon>
        <taxon>Penicillium</taxon>
    </lineage>
</organism>
<dbReference type="CDD" id="cd20393">
    <property type="entry name" value="Tudor_SGF29_rpt1"/>
    <property type="match status" value="1"/>
</dbReference>
<reference evidence="7" key="1">
    <citation type="submission" date="2022-11" db="EMBL/GenBank/DDBJ databases">
        <authorList>
            <person name="Petersen C."/>
        </authorList>
    </citation>
    <scope>NUCLEOTIDE SEQUENCE</scope>
    <source>
        <strain evidence="7">IBT 21917</strain>
    </source>
</reference>
<dbReference type="InterPro" id="IPR047288">
    <property type="entry name" value="Tudor_SGF29_rpt1"/>
</dbReference>
<dbReference type="Gene3D" id="2.30.30.140">
    <property type="match status" value="1"/>
</dbReference>
<evidence type="ECO:0000256" key="2">
    <source>
        <dbReference type="ARBA" id="ARBA00023015"/>
    </source>
</evidence>
<accession>A0A9W9HZ13</accession>
<evidence type="ECO:0000256" key="5">
    <source>
        <dbReference type="SAM" id="MobiDB-lite"/>
    </source>
</evidence>
<feature type="domain" description="SGF29 C-terminal" evidence="6">
    <location>
        <begin position="189"/>
        <end position="324"/>
    </location>
</feature>
<evidence type="ECO:0000259" key="6">
    <source>
        <dbReference type="PROSITE" id="PS51518"/>
    </source>
</evidence>
<sequence>MSRNRPRPRDNGLGNNEEMELWSRICQDIRKSKEKFDQQASLSVQIKTLADKITRDGNRPNMAEHDQLDTWLRQSQKLSEDERSIMQDEPCDVIKNLELLTALRKASEAEAPPNRSTSLSKSRKKRSDMEGSAIDSPGASGVDKTARSKGAAPRSTSVSSTQTREGRNEIVAVKVEEGSEGTKGTMAERSGTLVVGSQVVFKHNKNKQGVEGEGIQCIIKNISGDGYKKRWYDVQDPEPNENGEQGAVYKTTAASLIPIPQASSTLPAFAAGKQVLARYPDTTTFYRAEVMGSRKDVYRLKFEGEEDDKEMEVDRRYVLDIPNK</sequence>
<dbReference type="AlphaFoldDB" id="A0A9W9HZ13"/>
<dbReference type="Pfam" id="PF07039">
    <property type="entry name" value="SGF29_Tudor"/>
    <property type="match status" value="1"/>
</dbReference>
<dbReference type="CDD" id="cd20394">
    <property type="entry name" value="Tudor_SGF29_rpt2"/>
    <property type="match status" value="1"/>
</dbReference>
<keyword evidence="8" id="KW-1185">Reference proteome</keyword>
<dbReference type="OrthoDB" id="10265994at2759"/>
<evidence type="ECO:0000256" key="1">
    <source>
        <dbReference type="ARBA" id="ARBA00004123"/>
    </source>
</evidence>
<dbReference type="GO" id="GO:0000124">
    <property type="term" value="C:SAGA complex"/>
    <property type="evidence" value="ECO:0007669"/>
    <property type="project" value="InterPro"/>
</dbReference>
<evidence type="ECO:0000256" key="3">
    <source>
        <dbReference type="ARBA" id="ARBA00023163"/>
    </source>
</evidence>
<dbReference type="PANTHER" id="PTHR21539">
    <property type="entry name" value="SAGA-ASSOCIATED FACTOR 29"/>
    <property type="match status" value="1"/>
</dbReference>
<keyword evidence="3" id="KW-0804">Transcription</keyword>
<dbReference type="GO" id="GO:0005634">
    <property type="term" value="C:nucleus"/>
    <property type="evidence" value="ECO:0007669"/>
    <property type="project" value="UniProtKB-SubCell"/>
</dbReference>
<protein>
    <recommendedName>
        <fullName evidence="6">SGF29 C-terminal domain-containing protein</fullName>
    </recommendedName>
</protein>
<evidence type="ECO:0000313" key="8">
    <source>
        <dbReference type="Proteomes" id="UP001146351"/>
    </source>
</evidence>
<dbReference type="FunFam" id="2.30.30.140:FF:000055">
    <property type="entry name" value="SAGA complex component"/>
    <property type="match status" value="1"/>
</dbReference>
<name>A0A9W9HZ13_9EURO</name>
<comment type="caution">
    <text evidence="7">The sequence shown here is derived from an EMBL/GenBank/DDBJ whole genome shotgun (WGS) entry which is preliminary data.</text>
</comment>
<reference evidence="7" key="2">
    <citation type="journal article" date="2023" name="IMA Fungus">
        <title>Comparative genomic study of the Penicillium genus elucidates a diverse pangenome and 15 lateral gene transfer events.</title>
        <authorList>
            <person name="Petersen C."/>
            <person name="Sorensen T."/>
            <person name="Nielsen M.R."/>
            <person name="Sondergaard T.E."/>
            <person name="Sorensen J.L."/>
            <person name="Fitzpatrick D.A."/>
            <person name="Frisvad J.C."/>
            <person name="Nielsen K.L."/>
        </authorList>
    </citation>
    <scope>NUCLEOTIDE SEQUENCE</scope>
    <source>
        <strain evidence="7">IBT 21917</strain>
    </source>
</reference>
<keyword evidence="2" id="KW-0805">Transcription regulation</keyword>
<evidence type="ECO:0000256" key="4">
    <source>
        <dbReference type="ARBA" id="ARBA00023242"/>
    </source>
</evidence>
<dbReference type="PROSITE" id="PS51518">
    <property type="entry name" value="SGF29_C"/>
    <property type="match status" value="1"/>
</dbReference>
<dbReference type="Proteomes" id="UP001146351">
    <property type="component" value="Unassembled WGS sequence"/>
</dbReference>
<comment type="subcellular location">
    <subcellularLocation>
        <location evidence="1">Nucleus</location>
    </subcellularLocation>
</comment>
<feature type="region of interest" description="Disordered" evidence="5">
    <location>
        <begin position="105"/>
        <end position="173"/>
    </location>
</feature>
<keyword evidence="4" id="KW-0539">Nucleus</keyword>
<dbReference type="InterPro" id="IPR047287">
    <property type="entry name" value="Tudor_SGF29_rpt2"/>
</dbReference>
<dbReference type="InterPro" id="IPR037802">
    <property type="entry name" value="SGF29"/>
</dbReference>
<evidence type="ECO:0000313" key="7">
    <source>
        <dbReference type="EMBL" id="KAJ5161639.1"/>
    </source>
</evidence>
<dbReference type="InterPro" id="IPR010750">
    <property type="entry name" value="SGF29_tudor-like_dom"/>
</dbReference>
<gene>
    <name evidence="7" type="ORF">N7492_007031</name>
</gene>
<feature type="compositionally biased region" description="Polar residues" evidence="5">
    <location>
        <begin position="154"/>
        <end position="163"/>
    </location>
</feature>
<proteinExistence type="predicted"/>